<dbReference type="InterPro" id="IPR010261">
    <property type="entry name" value="Tir_chaperone"/>
</dbReference>
<name>A0A1C2EEC1_9PSED</name>
<dbReference type="Gene3D" id="3.30.1460.10">
    <property type="match status" value="1"/>
</dbReference>
<dbReference type="Proteomes" id="UP000095143">
    <property type="component" value="Unassembled WGS sequence"/>
</dbReference>
<sequence length="309" mass="33092">MGDDTRSWLTEVARALGLSPQSAATFTRYGMLTLSPLNVVMVRQQEEPPRWSLLGFIQSPTGISPLLWREALLRANCVSMALDTCVWAQDASGATLLVKQLPFYHHNDSQALIKALEQMQALGASLLVTLIAAANAGENPPEQPSADMAPANSQLAQLGEKVDAIAQQQINDQWHRPLLERAFTALQVPLPGQAFGSVGSLKVNDRYIDIIADPDQRHLLLSTPVAVALNGNEQRGAALQSNLYLMTGAQCGVALAPAGASLQARWDSTGLDGDDLASWLVHFVTLAVGIDSNQRPGATSGRRLNGSNI</sequence>
<proteinExistence type="predicted"/>
<reference evidence="1 2" key="1">
    <citation type="submission" date="2016-08" db="EMBL/GenBank/DDBJ databases">
        <title>Whole genome sequence of Pseudomonas graminis strain UASWS1507, a potential biological control agent for agriculture.</title>
        <authorList>
            <person name="Crovadore J."/>
            <person name="Calmin G."/>
            <person name="Chablais R."/>
            <person name="Cochard B."/>
            <person name="Lefort F."/>
        </authorList>
    </citation>
    <scope>NUCLEOTIDE SEQUENCE [LARGE SCALE GENOMIC DNA]</scope>
    <source>
        <strain evidence="1 2">UASWS1507</strain>
    </source>
</reference>
<comment type="caution">
    <text evidence="1">The sequence shown here is derived from an EMBL/GenBank/DDBJ whole genome shotgun (WGS) entry which is preliminary data.</text>
</comment>
<accession>A0A1C2EEC1</accession>
<evidence type="ECO:0000313" key="2">
    <source>
        <dbReference type="Proteomes" id="UP000095143"/>
    </source>
</evidence>
<organism evidence="1 2">
    <name type="scientific">Pseudomonas graminis</name>
    <dbReference type="NCBI Taxonomy" id="158627"/>
    <lineage>
        <taxon>Bacteria</taxon>
        <taxon>Pseudomonadati</taxon>
        <taxon>Pseudomonadota</taxon>
        <taxon>Gammaproteobacteria</taxon>
        <taxon>Pseudomonadales</taxon>
        <taxon>Pseudomonadaceae</taxon>
        <taxon>Pseudomonas</taxon>
    </lineage>
</organism>
<dbReference type="Pfam" id="PF05932">
    <property type="entry name" value="CesT"/>
    <property type="match status" value="1"/>
</dbReference>
<gene>
    <name evidence="1" type="ORF">BBI10_02755</name>
</gene>
<dbReference type="CDD" id="cd16364">
    <property type="entry name" value="T3SC_I-like"/>
    <property type="match status" value="1"/>
</dbReference>
<dbReference type="GO" id="GO:0030254">
    <property type="term" value="P:protein secretion by the type III secretion system"/>
    <property type="evidence" value="ECO:0007669"/>
    <property type="project" value="InterPro"/>
</dbReference>
<protein>
    <submittedName>
        <fullName evidence="1">Uncharacterized protein</fullName>
    </submittedName>
</protein>
<dbReference type="EMBL" id="MDEN01000050">
    <property type="protein sequence ID" value="OCX25418.1"/>
    <property type="molecule type" value="Genomic_DNA"/>
</dbReference>
<dbReference type="AlphaFoldDB" id="A0A1C2EEC1"/>
<evidence type="ECO:0000313" key="1">
    <source>
        <dbReference type="EMBL" id="OCX25418.1"/>
    </source>
</evidence>